<dbReference type="PANTHER" id="PTHR30204">
    <property type="entry name" value="REDOX-CYCLING DRUG-SENSING TRANSCRIPTIONAL ACTIVATOR SOXR"/>
    <property type="match status" value="1"/>
</dbReference>
<organism evidence="3 4">
    <name type="scientific">Nitratireductor aquibiodomus</name>
    <dbReference type="NCBI Taxonomy" id="204799"/>
    <lineage>
        <taxon>Bacteria</taxon>
        <taxon>Pseudomonadati</taxon>
        <taxon>Pseudomonadota</taxon>
        <taxon>Alphaproteobacteria</taxon>
        <taxon>Hyphomicrobiales</taxon>
        <taxon>Phyllobacteriaceae</taxon>
        <taxon>Nitratireductor</taxon>
    </lineage>
</organism>
<dbReference type="CDD" id="cd01109">
    <property type="entry name" value="HTH_YyaN"/>
    <property type="match status" value="1"/>
</dbReference>
<dbReference type="SUPFAM" id="SSF46955">
    <property type="entry name" value="Putative DNA-binding domain"/>
    <property type="match status" value="1"/>
</dbReference>
<evidence type="ECO:0000256" key="1">
    <source>
        <dbReference type="ARBA" id="ARBA00023125"/>
    </source>
</evidence>
<keyword evidence="1" id="KW-0238">DNA-binding</keyword>
<dbReference type="SMART" id="SM00422">
    <property type="entry name" value="HTH_MERR"/>
    <property type="match status" value="1"/>
</dbReference>
<protein>
    <submittedName>
        <fullName evidence="3">Transcriptional regulator, MerR family</fullName>
    </submittedName>
</protein>
<dbReference type="InterPro" id="IPR000551">
    <property type="entry name" value="MerR-type_HTH_dom"/>
</dbReference>
<dbReference type="Proteomes" id="UP000199064">
    <property type="component" value="Unassembled WGS sequence"/>
</dbReference>
<dbReference type="Gene3D" id="1.10.1660.10">
    <property type="match status" value="1"/>
</dbReference>
<name>A0A1H4ME54_9HYPH</name>
<dbReference type="InterPro" id="IPR047057">
    <property type="entry name" value="MerR_fam"/>
</dbReference>
<accession>A0A1H4ME54</accession>
<dbReference type="PRINTS" id="PR00040">
    <property type="entry name" value="HTHMERR"/>
</dbReference>
<evidence type="ECO:0000313" key="3">
    <source>
        <dbReference type="EMBL" id="SEB80642.1"/>
    </source>
</evidence>
<dbReference type="Pfam" id="PF13411">
    <property type="entry name" value="MerR_1"/>
    <property type="match status" value="1"/>
</dbReference>
<dbReference type="EMBL" id="FNSL01000001">
    <property type="protein sequence ID" value="SEB80642.1"/>
    <property type="molecule type" value="Genomic_DNA"/>
</dbReference>
<evidence type="ECO:0000313" key="4">
    <source>
        <dbReference type="Proteomes" id="UP000199064"/>
    </source>
</evidence>
<dbReference type="PANTHER" id="PTHR30204:SF98">
    <property type="entry name" value="HTH-TYPE TRANSCRIPTIONAL REGULATOR ADHR"/>
    <property type="match status" value="1"/>
</dbReference>
<dbReference type="InterPro" id="IPR009061">
    <property type="entry name" value="DNA-bd_dom_put_sf"/>
</dbReference>
<gene>
    <name evidence="3" type="ORF">SAMN05216452_3249</name>
</gene>
<dbReference type="PROSITE" id="PS50937">
    <property type="entry name" value="HTH_MERR_2"/>
    <property type="match status" value="1"/>
</dbReference>
<dbReference type="AlphaFoldDB" id="A0A1H4ME54"/>
<keyword evidence="4" id="KW-1185">Reference proteome</keyword>
<dbReference type="GO" id="GO:0003677">
    <property type="term" value="F:DNA binding"/>
    <property type="evidence" value="ECO:0007669"/>
    <property type="project" value="UniProtKB-KW"/>
</dbReference>
<dbReference type="GO" id="GO:0003700">
    <property type="term" value="F:DNA-binding transcription factor activity"/>
    <property type="evidence" value="ECO:0007669"/>
    <property type="project" value="InterPro"/>
</dbReference>
<sequence length="134" mass="15315">MKIGEVARRTGLSIDTLRYYEKLGLIDPPWRQGGQRAYDDAIVPWLGFIKMLKATGMPLADVETYASLRRKGDDTSAERRGMLERQRAAVLAKIAELQECVELLDYKIMNYAEIEARHRAEGGRKEDESDRPDK</sequence>
<reference evidence="4" key="1">
    <citation type="submission" date="2016-10" db="EMBL/GenBank/DDBJ databases">
        <authorList>
            <person name="Varghese N."/>
            <person name="Submissions S."/>
        </authorList>
    </citation>
    <scope>NUCLEOTIDE SEQUENCE [LARGE SCALE GENOMIC DNA]</scope>
    <source>
        <strain evidence="4">ES.061</strain>
    </source>
</reference>
<proteinExistence type="predicted"/>
<dbReference type="RefSeq" id="WP_025030010.1">
    <property type="nucleotide sequence ID" value="NZ_FNSL01000001.1"/>
</dbReference>
<dbReference type="PROSITE" id="PS00552">
    <property type="entry name" value="HTH_MERR_1"/>
    <property type="match status" value="1"/>
</dbReference>
<feature type="domain" description="HTH merR-type" evidence="2">
    <location>
        <begin position="1"/>
        <end position="68"/>
    </location>
</feature>
<evidence type="ECO:0000259" key="2">
    <source>
        <dbReference type="PROSITE" id="PS50937"/>
    </source>
</evidence>